<dbReference type="InterPro" id="IPR013106">
    <property type="entry name" value="Ig_V-set"/>
</dbReference>
<dbReference type="GO" id="GO:0005912">
    <property type="term" value="C:adherens junction"/>
    <property type="evidence" value="ECO:0007669"/>
    <property type="project" value="TreeGrafter"/>
</dbReference>
<evidence type="ECO:0000256" key="9">
    <source>
        <dbReference type="ARBA" id="ARBA00023157"/>
    </source>
</evidence>
<feature type="domain" description="Ig-like" evidence="13">
    <location>
        <begin position="37"/>
        <end position="131"/>
    </location>
</feature>
<dbReference type="Pfam" id="PF08205">
    <property type="entry name" value="C2-set_2"/>
    <property type="match status" value="1"/>
</dbReference>
<dbReference type="InterPro" id="IPR036179">
    <property type="entry name" value="Ig-like_dom_sf"/>
</dbReference>
<evidence type="ECO:0000256" key="10">
    <source>
        <dbReference type="ARBA" id="ARBA00023180"/>
    </source>
</evidence>
<dbReference type="Ensembl" id="ENSPNAT00000078213.1">
    <property type="protein sequence ID" value="ENSPNAP00000075129.1"/>
    <property type="gene ID" value="ENSPNAG00000002408.2"/>
</dbReference>
<reference evidence="14" key="3">
    <citation type="submission" date="2025-09" db="UniProtKB">
        <authorList>
            <consortium name="Ensembl"/>
        </authorList>
    </citation>
    <scope>IDENTIFICATION</scope>
</reference>
<evidence type="ECO:0000313" key="14">
    <source>
        <dbReference type="Ensembl" id="ENSPNAP00000075129.1"/>
    </source>
</evidence>
<dbReference type="PANTHER" id="PTHR23277">
    <property type="entry name" value="NECTIN-RELATED"/>
    <property type="match status" value="1"/>
</dbReference>
<dbReference type="SUPFAM" id="SSF48726">
    <property type="entry name" value="Immunoglobulin"/>
    <property type="match status" value="2"/>
</dbReference>
<keyword evidence="10" id="KW-0325">Glycoprotein</keyword>
<dbReference type="GeneTree" id="ENSGT00940000164822"/>
<evidence type="ECO:0000256" key="2">
    <source>
        <dbReference type="ARBA" id="ARBA00007810"/>
    </source>
</evidence>
<feature type="region of interest" description="Disordered" evidence="11">
    <location>
        <begin position="1"/>
        <end position="21"/>
    </location>
</feature>
<evidence type="ECO:0000256" key="3">
    <source>
        <dbReference type="ARBA" id="ARBA00022692"/>
    </source>
</evidence>
<name>A0AAR2LK44_PYGNA</name>
<dbReference type="Proteomes" id="UP001501920">
    <property type="component" value="Chromosome 6"/>
</dbReference>
<comment type="similarity">
    <text evidence="2">Belongs to the nectin family.</text>
</comment>
<evidence type="ECO:0000313" key="15">
    <source>
        <dbReference type="Proteomes" id="UP001501920"/>
    </source>
</evidence>
<dbReference type="GO" id="GO:0016020">
    <property type="term" value="C:membrane"/>
    <property type="evidence" value="ECO:0007669"/>
    <property type="project" value="UniProtKB-SubCell"/>
</dbReference>
<evidence type="ECO:0000256" key="1">
    <source>
        <dbReference type="ARBA" id="ARBA00004167"/>
    </source>
</evidence>
<evidence type="ECO:0000256" key="6">
    <source>
        <dbReference type="ARBA" id="ARBA00022889"/>
    </source>
</evidence>
<evidence type="ECO:0000256" key="5">
    <source>
        <dbReference type="ARBA" id="ARBA00022737"/>
    </source>
</evidence>
<keyword evidence="6" id="KW-0130">Cell adhesion</keyword>
<evidence type="ECO:0000256" key="12">
    <source>
        <dbReference type="SAM" id="Phobius"/>
    </source>
</evidence>
<dbReference type="GO" id="GO:0007157">
    <property type="term" value="P:heterophilic cell-cell adhesion via plasma membrane cell adhesion molecules"/>
    <property type="evidence" value="ECO:0007669"/>
    <property type="project" value="TreeGrafter"/>
</dbReference>
<keyword evidence="3 12" id="KW-0812">Transmembrane</keyword>
<keyword evidence="5" id="KW-0677">Repeat</keyword>
<dbReference type="InterPro" id="IPR013783">
    <property type="entry name" value="Ig-like_fold"/>
</dbReference>
<dbReference type="AlphaFoldDB" id="A0AAR2LK44"/>
<dbReference type="Gene3D" id="2.60.40.10">
    <property type="entry name" value="Immunoglobulins"/>
    <property type="match status" value="3"/>
</dbReference>
<dbReference type="GO" id="GO:0007156">
    <property type="term" value="P:homophilic cell adhesion via plasma membrane adhesion molecules"/>
    <property type="evidence" value="ECO:0007669"/>
    <property type="project" value="TreeGrafter"/>
</dbReference>
<evidence type="ECO:0000256" key="8">
    <source>
        <dbReference type="ARBA" id="ARBA00023136"/>
    </source>
</evidence>
<feature type="transmembrane region" description="Helical" evidence="12">
    <location>
        <begin position="341"/>
        <end position="359"/>
    </location>
</feature>
<keyword evidence="4" id="KW-0732">Signal</keyword>
<keyword evidence="9" id="KW-1015">Disulfide bond</keyword>
<dbReference type="InterPro" id="IPR003599">
    <property type="entry name" value="Ig_sub"/>
</dbReference>
<proteinExistence type="inferred from homology"/>
<reference evidence="14 15" key="1">
    <citation type="submission" date="2020-10" db="EMBL/GenBank/DDBJ databases">
        <title>Pygocentrus nattereri (red-bellied piranha) genome, fPygNat1, primary haplotype.</title>
        <authorList>
            <person name="Myers G."/>
            <person name="Meyer A."/>
            <person name="Karagic N."/>
            <person name="Pippel M."/>
            <person name="Winkler S."/>
            <person name="Tracey A."/>
            <person name="Wood J."/>
            <person name="Formenti G."/>
            <person name="Howe K."/>
            <person name="Fedrigo O."/>
            <person name="Jarvis E.D."/>
        </authorList>
    </citation>
    <scope>NUCLEOTIDE SEQUENCE [LARGE SCALE GENOMIC DNA]</scope>
</reference>
<evidence type="ECO:0000256" key="11">
    <source>
        <dbReference type="SAM" id="MobiDB-lite"/>
    </source>
</evidence>
<feature type="domain" description="Ig-like" evidence="13">
    <location>
        <begin position="152"/>
        <end position="244"/>
    </location>
</feature>
<accession>A0AAR2LK44</accession>
<dbReference type="InterPro" id="IPR051427">
    <property type="entry name" value="Nectin/Nectin-like"/>
</dbReference>
<gene>
    <name evidence="14" type="primary">IGLON5</name>
</gene>
<organism evidence="14 15">
    <name type="scientific">Pygocentrus nattereri</name>
    <name type="common">Red-bellied piranha</name>
    <dbReference type="NCBI Taxonomy" id="42514"/>
    <lineage>
        <taxon>Eukaryota</taxon>
        <taxon>Metazoa</taxon>
        <taxon>Chordata</taxon>
        <taxon>Craniata</taxon>
        <taxon>Vertebrata</taxon>
        <taxon>Euteleostomi</taxon>
        <taxon>Actinopterygii</taxon>
        <taxon>Neopterygii</taxon>
        <taxon>Teleostei</taxon>
        <taxon>Ostariophysi</taxon>
        <taxon>Characiformes</taxon>
        <taxon>Characoidei</taxon>
        <taxon>Pygocentrus</taxon>
    </lineage>
</organism>
<sequence length="399" mass="44107">MQTPHREDPGHPAGESNPGPPCCEATALRTTPPCHPPSVRVIGRSETATEGSDAILFCQLVETNEKLTRITWQRTRETLTNKNFYVITTDSKTEHINGLGHRAEFIGNIQETTGTILLKNVTLRDNGVYTCIFNILPSGPFKTKIYLNVLVPPVAGVTTDVIPVAGGSEVILATCTAVKARPAADVSWRLGALSTSVKVQTNISADPDGTYTVKSFLIGVASKDLNQQKVQCLVNHISLNEELILDYALIIHYPPQVVYIKSVNVLTPEEFQCVVDANPRPTFTWSRENKALSRHVDADSLIIPQTSDSNGLYLCNVSNQYGNGTGTLYMQVSRESTTVCWVLFSFLLLGFIATCLLEWKFNVFERLRTFLSELRNRTRHDPVSTGSSMSHSRSRSQDH</sequence>
<keyword evidence="8 12" id="KW-0472">Membrane</keyword>
<evidence type="ECO:0000256" key="4">
    <source>
        <dbReference type="ARBA" id="ARBA00022729"/>
    </source>
</evidence>
<comment type="subcellular location">
    <subcellularLocation>
        <location evidence="1">Membrane</location>
        <topology evidence="1">Single-pass membrane protein</topology>
    </subcellularLocation>
</comment>
<feature type="region of interest" description="Disordered" evidence="11">
    <location>
        <begin position="379"/>
        <end position="399"/>
    </location>
</feature>
<feature type="domain" description="Ig-like" evidence="13">
    <location>
        <begin position="255"/>
        <end position="333"/>
    </location>
</feature>
<feature type="compositionally biased region" description="Basic and acidic residues" evidence="11">
    <location>
        <begin position="1"/>
        <end position="10"/>
    </location>
</feature>
<evidence type="ECO:0000259" key="13">
    <source>
        <dbReference type="PROSITE" id="PS50835"/>
    </source>
</evidence>
<protein>
    <recommendedName>
        <fullName evidence="13">Ig-like domain-containing protein</fullName>
    </recommendedName>
</protein>
<keyword evidence="15" id="KW-1185">Reference proteome</keyword>
<dbReference type="InterPro" id="IPR007110">
    <property type="entry name" value="Ig-like_dom"/>
</dbReference>
<dbReference type="Pfam" id="PF07686">
    <property type="entry name" value="V-set"/>
    <property type="match status" value="1"/>
</dbReference>
<reference evidence="14" key="2">
    <citation type="submission" date="2025-08" db="UniProtKB">
        <authorList>
            <consortium name="Ensembl"/>
        </authorList>
    </citation>
    <scope>IDENTIFICATION</scope>
</reference>
<dbReference type="InterPro" id="IPR013162">
    <property type="entry name" value="CD80_C2-set"/>
</dbReference>
<dbReference type="PANTHER" id="PTHR23277:SF106">
    <property type="entry name" value="NECTIN-1 ISOFORM X1-RELATED"/>
    <property type="match status" value="1"/>
</dbReference>
<dbReference type="InterPro" id="IPR013098">
    <property type="entry name" value="Ig_I-set"/>
</dbReference>
<evidence type="ECO:0000256" key="7">
    <source>
        <dbReference type="ARBA" id="ARBA00022989"/>
    </source>
</evidence>
<keyword evidence="7 12" id="KW-1133">Transmembrane helix</keyword>
<dbReference type="Pfam" id="PF07679">
    <property type="entry name" value="I-set"/>
    <property type="match status" value="1"/>
</dbReference>
<dbReference type="PROSITE" id="PS50835">
    <property type="entry name" value="IG_LIKE"/>
    <property type="match status" value="3"/>
</dbReference>
<dbReference type="SMART" id="SM00409">
    <property type="entry name" value="IG"/>
    <property type="match status" value="2"/>
</dbReference>